<dbReference type="Pfam" id="PF01168">
    <property type="entry name" value="Ala_racemase_N"/>
    <property type="match status" value="1"/>
</dbReference>
<dbReference type="OrthoDB" id="9811417at2"/>
<dbReference type="InterPro" id="IPR029066">
    <property type="entry name" value="PLP-binding_barrel"/>
</dbReference>
<dbReference type="SUPFAM" id="SSF51419">
    <property type="entry name" value="PLP-binding barrel"/>
    <property type="match status" value="1"/>
</dbReference>
<dbReference type="InterPro" id="IPR001608">
    <property type="entry name" value="Ala_racemase_N"/>
</dbReference>
<dbReference type="PANTHER" id="PTHR28004">
    <property type="entry name" value="ZGC:162816-RELATED"/>
    <property type="match status" value="1"/>
</dbReference>
<sequence>MDSMPTPALIVDPSTVDRNIAAMATRARSLGVELWPHVKTHKCADILARQLEAGAAGVSVATVREAELAADQHAPAILIAHPPASPERLSRAVALAGRVRLRVALDSEEVARALDEACRDAGVIAEWLWEVDCGVGRTGTPPGAATAERVARLATHTTAATFAGIMAFGGHAYGARDTDGVRAAAREERDAVVSTADALEALGVAVPVRSAGSTPTAHALDHATGLTELRPGNYVFHDATQVGLGVVTIDDCALTVAATVVSRPTDGRVILDAGSKALGADRMTELAPGFGTVVDHPELIVAKLYEEHAILSGAEAGTLPIGTRVRVIPNHACAAANLHRTMHHLGGSGEWTVAARGWRPELR</sequence>
<protein>
    <recommendedName>
        <fullName evidence="3">D-serine dehydratase-like domain-containing protein</fullName>
    </recommendedName>
</protein>
<keyword evidence="2" id="KW-0456">Lyase</keyword>
<comment type="caution">
    <text evidence="4">The sequence shown here is derived from an EMBL/GenBank/DDBJ whole genome shotgun (WGS) entry which is preliminary data.</text>
</comment>
<dbReference type="SMART" id="SM01119">
    <property type="entry name" value="D-ser_dehydrat"/>
    <property type="match status" value="1"/>
</dbReference>
<dbReference type="AlphaFoldDB" id="A0A5A7SCV7"/>
<dbReference type="GO" id="GO:0008721">
    <property type="term" value="F:D-serine ammonia-lyase activity"/>
    <property type="evidence" value="ECO:0007669"/>
    <property type="project" value="TreeGrafter"/>
</dbReference>
<dbReference type="Pfam" id="PF14031">
    <property type="entry name" value="D-ser_dehydrat"/>
    <property type="match status" value="1"/>
</dbReference>
<gene>
    <name evidence="4" type="ORF">FOY51_05260</name>
</gene>
<feature type="domain" description="D-serine dehydratase-like" evidence="3">
    <location>
        <begin position="253"/>
        <end position="346"/>
    </location>
</feature>
<dbReference type="InterPro" id="IPR026956">
    <property type="entry name" value="D-ser_dehydrat-like_dom"/>
</dbReference>
<dbReference type="InterPro" id="IPR051466">
    <property type="entry name" value="D-amino_acid_metab_enzyme"/>
</dbReference>
<keyword evidence="5" id="KW-1185">Reference proteome</keyword>
<dbReference type="EMBL" id="VLNY01000002">
    <property type="protein sequence ID" value="KAA0023988.1"/>
    <property type="molecule type" value="Genomic_DNA"/>
</dbReference>
<dbReference type="Proteomes" id="UP000322244">
    <property type="component" value="Unassembled WGS sequence"/>
</dbReference>
<dbReference type="GO" id="GO:0036088">
    <property type="term" value="P:D-serine catabolic process"/>
    <property type="evidence" value="ECO:0007669"/>
    <property type="project" value="TreeGrafter"/>
</dbReference>
<reference evidence="4 5" key="1">
    <citation type="submission" date="2019-07" db="EMBL/GenBank/DDBJ databases">
        <title>Rhodococcus cavernicolus sp. nov., isolated from a cave.</title>
        <authorList>
            <person name="Lee S.D."/>
        </authorList>
    </citation>
    <scope>NUCLEOTIDE SEQUENCE [LARGE SCALE GENOMIC DNA]</scope>
    <source>
        <strain evidence="4 5">C1-24</strain>
    </source>
</reference>
<evidence type="ECO:0000259" key="3">
    <source>
        <dbReference type="SMART" id="SM01119"/>
    </source>
</evidence>
<accession>A0A5A7SCV7</accession>
<dbReference type="PANTHER" id="PTHR28004:SF2">
    <property type="entry name" value="D-SERINE DEHYDRATASE"/>
    <property type="match status" value="1"/>
</dbReference>
<organism evidence="4 5">
    <name type="scientific">Antrihabitans cavernicola</name>
    <dbReference type="NCBI Taxonomy" id="2495913"/>
    <lineage>
        <taxon>Bacteria</taxon>
        <taxon>Bacillati</taxon>
        <taxon>Actinomycetota</taxon>
        <taxon>Actinomycetes</taxon>
        <taxon>Mycobacteriales</taxon>
        <taxon>Nocardiaceae</taxon>
        <taxon>Antrihabitans</taxon>
    </lineage>
</organism>
<comment type="similarity">
    <text evidence="1">Belongs to the DSD1 family.</text>
</comment>
<dbReference type="RefSeq" id="WP_149429148.1">
    <property type="nucleotide sequence ID" value="NZ_VLNY01000002.1"/>
</dbReference>
<evidence type="ECO:0000256" key="2">
    <source>
        <dbReference type="ARBA" id="ARBA00023239"/>
    </source>
</evidence>
<name>A0A5A7SCV7_9NOCA</name>
<dbReference type="Gene3D" id="3.20.20.10">
    <property type="entry name" value="Alanine racemase"/>
    <property type="match status" value="1"/>
</dbReference>
<dbReference type="Gene3D" id="2.40.37.20">
    <property type="entry name" value="D-serine dehydratase-like domain"/>
    <property type="match status" value="1"/>
</dbReference>
<dbReference type="InterPro" id="IPR042208">
    <property type="entry name" value="D-ser_dehydrat-like_sf"/>
</dbReference>
<evidence type="ECO:0000313" key="5">
    <source>
        <dbReference type="Proteomes" id="UP000322244"/>
    </source>
</evidence>
<evidence type="ECO:0000256" key="1">
    <source>
        <dbReference type="ARBA" id="ARBA00005323"/>
    </source>
</evidence>
<evidence type="ECO:0000313" key="4">
    <source>
        <dbReference type="EMBL" id="KAA0023988.1"/>
    </source>
</evidence>
<proteinExistence type="inferred from homology"/>